<dbReference type="InterPro" id="IPR015915">
    <property type="entry name" value="Kelch-typ_b-propeller"/>
</dbReference>
<reference evidence="4" key="1">
    <citation type="submission" date="2014-11" db="EMBL/GenBank/DDBJ databases">
        <authorList>
            <person name="Otto D Thomas"/>
            <person name="Naeem Raeece"/>
        </authorList>
    </citation>
    <scope>NUCLEOTIDE SEQUENCE</scope>
</reference>
<keyword evidence="1" id="KW-0880">Kelch repeat</keyword>
<feature type="compositionally biased region" description="Basic and acidic residues" evidence="3">
    <location>
        <begin position="157"/>
        <end position="168"/>
    </location>
</feature>
<proteinExistence type="predicted"/>
<feature type="compositionally biased region" description="Low complexity" evidence="3">
    <location>
        <begin position="613"/>
        <end position="632"/>
    </location>
</feature>
<organism evidence="4">
    <name type="scientific">Chromera velia CCMP2878</name>
    <dbReference type="NCBI Taxonomy" id="1169474"/>
    <lineage>
        <taxon>Eukaryota</taxon>
        <taxon>Sar</taxon>
        <taxon>Alveolata</taxon>
        <taxon>Colpodellida</taxon>
        <taxon>Chromeraceae</taxon>
        <taxon>Chromera</taxon>
    </lineage>
</organism>
<feature type="compositionally biased region" description="Low complexity" evidence="3">
    <location>
        <begin position="690"/>
        <end position="709"/>
    </location>
</feature>
<feature type="region of interest" description="Disordered" evidence="3">
    <location>
        <begin position="233"/>
        <end position="285"/>
    </location>
</feature>
<evidence type="ECO:0000313" key="4">
    <source>
        <dbReference type="EMBL" id="CEM05708.1"/>
    </source>
</evidence>
<dbReference type="VEuPathDB" id="CryptoDB:Cvel_14706"/>
<protein>
    <recommendedName>
        <fullName evidence="5">F-box domain-containing protein</fullName>
    </recommendedName>
</protein>
<gene>
    <name evidence="4" type="ORF">Cvel_14706</name>
</gene>
<feature type="region of interest" description="Disordered" evidence="3">
    <location>
        <begin position="157"/>
        <end position="199"/>
    </location>
</feature>
<feature type="compositionally biased region" description="Basic and acidic residues" evidence="3">
    <location>
        <begin position="635"/>
        <end position="648"/>
    </location>
</feature>
<feature type="compositionally biased region" description="Basic and acidic residues" evidence="3">
    <location>
        <begin position="779"/>
        <end position="802"/>
    </location>
</feature>
<feature type="region of interest" description="Disordered" evidence="3">
    <location>
        <begin position="455"/>
        <end position="491"/>
    </location>
</feature>
<sequence>MLFLSDEVEDHVFLPIFHFLALKEIASFEQCSQRTQGLLKPAETGEFWKDRYLSLRGEGGPDVLSPLLWKAVERDGLSLPGEVWRDACRRLSLLQEGRAMSFGKIEENTNEDLARETASLFLDDSREWLFLYGGWGRFGPCNDLFVRSVKDLWRQETEKGEETGDGKKKSGKKKEKREGGGWTRVTIEGRPPRRSYGQSLAPIGENRFLIVGGYLSGGYFGESDDWSVLRLKQQQQAKERGDGEEEKGDGEGGERGTGGQEGGGCPFMRPPQPPASRSGGVGLSSPQWSAAWEAVGSGGGSGCLGFGVAFASLTFVPRSCERFPKGFVLMFGGNREGRRGAREDDGDGDEMEEHVRGAGEYPAEPGDNAMYVERETDGPSNRADFFCCASLRWVDAREANALIDPSGERPQARNAHSAVLSPDGRYIILAGGGTGTNVPRGGDDLTDIWRLDLQPGPHFPGVEGETGAVGPSSSSSSLSGTTSRDSVTGPSVVGWTPLRWERVDAGVPSGHQLRRSLGRGHVAVVAGERVIYFGGNRGGSNALCRLEIPSNGESMWRLDGVRLVDSVPFSFSLSRTTFRDSAKMSTEAHSDKISMFPSCLSSPYPHVLKRTLSKTTSSSSSSSSTTAGGSSTPAEEGRSPPKVRKNEREEGDGGATKESPPAKAAVEEERTPQPRPQQTAFMRLRPRPSPSSSNTTATTPPRLRLPAPRAFHGGVFTGTEVIIFGGWHRVLGTFGDLHLLSVVDPLRSRVKAAVRLREEEEGGENPKGEEDAAGTTGRYRRETSLASQNEEKSADGGEKEQRGGAVTTNACIDTVAAISLEEAFRVRDLLAHGSGEESLSALWADNGGKTFSDALNFDPPVPEPSPQSHFLRFLGGRAFAPLLRQIPPSLRYRSGVIVNDDEDEDFEISDFDWP</sequence>
<dbReference type="AlphaFoldDB" id="A0A0G4F2D7"/>
<evidence type="ECO:0008006" key="5">
    <source>
        <dbReference type="Google" id="ProtNLM"/>
    </source>
</evidence>
<evidence type="ECO:0000256" key="2">
    <source>
        <dbReference type="ARBA" id="ARBA00022737"/>
    </source>
</evidence>
<dbReference type="EMBL" id="CDMZ01000062">
    <property type="protein sequence ID" value="CEM05708.1"/>
    <property type="molecule type" value="Genomic_DNA"/>
</dbReference>
<evidence type="ECO:0000256" key="1">
    <source>
        <dbReference type="ARBA" id="ARBA00022441"/>
    </source>
</evidence>
<dbReference type="PANTHER" id="PTHR46093:SF18">
    <property type="entry name" value="FIBRONECTIN TYPE-III DOMAIN-CONTAINING PROTEIN"/>
    <property type="match status" value="1"/>
</dbReference>
<dbReference type="SUPFAM" id="SSF117281">
    <property type="entry name" value="Kelch motif"/>
    <property type="match status" value="1"/>
</dbReference>
<evidence type="ECO:0000256" key="3">
    <source>
        <dbReference type="SAM" id="MobiDB-lite"/>
    </source>
</evidence>
<feature type="compositionally biased region" description="Low complexity" evidence="3">
    <location>
        <begin position="472"/>
        <end position="486"/>
    </location>
</feature>
<dbReference type="Gene3D" id="2.120.10.80">
    <property type="entry name" value="Kelch-type beta propeller"/>
    <property type="match status" value="1"/>
</dbReference>
<keyword evidence="2" id="KW-0677">Repeat</keyword>
<feature type="compositionally biased region" description="Gly residues" evidence="3">
    <location>
        <begin position="255"/>
        <end position="265"/>
    </location>
</feature>
<name>A0A0G4F2D7_9ALVE</name>
<feature type="region of interest" description="Disordered" evidence="3">
    <location>
        <begin position="610"/>
        <end position="709"/>
    </location>
</feature>
<feature type="region of interest" description="Disordered" evidence="3">
    <location>
        <begin position="756"/>
        <end position="805"/>
    </location>
</feature>
<accession>A0A0G4F2D7</accession>
<dbReference type="PANTHER" id="PTHR46093">
    <property type="entry name" value="ACYL-COA-BINDING DOMAIN-CONTAINING PROTEIN 5"/>
    <property type="match status" value="1"/>
</dbReference>